<evidence type="ECO:0000256" key="1">
    <source>
        <dbReference type="SAM" id="MobiDB-lite"/>
    </source>
</evidence>
<reference evidence="3" key="1">
    <citation type="submission" date="2019-12" db="EMBL/GenBank/DDBJ databases">
        <title>Genome sequence of Babesia ovis.</title>
        <authorList>
            <person name="Yamagishi J."/>
            <person name="Sevinc F."/>
            <person name="Xuan X."/>
        </authorList>
    </citation>
    <scope>NUCLEOTIDE SEQUENCE</scope>
    <source>
        <strain evidence="3">Selcuk</strain>
    </source>
</reference>
<gene>
    <name evidence="3" type="ORF">BaOVIS_011170</name>
</gene>
<feature type="region of interest" description="Disordered" evidence="1">
    <location>
        <begin position="189"/>
        <end position="247"/>
    </location>
</feature>
<sequence>MEAEEDFPRSSEVVLEPLGEPRRRARLPGQNSRTLSFPSASTARRSVKAGSSSTRGQLPTIESLEAGSLLLGSVAVVASNGLSIHLPGGLTGFVRASDAVDIPDTEPQRPEPVIAGSINVGSHVVCSVLEVKRGFASLSMRPSVINRGLSLAGLTSGMLLPATVRSHEEYGILLSFHLPEQAGVRGFVRYDDDNSSKDGDSSVDDALSSSTSEPHDNKGDKNAKSGNKKNPKSKNASTPKALKKAPKSSLHNLPIHATVYVMVESVNAARNLVTCKWPWRYDCPVSLDYSMPLLCVRPGLLLVGEISDVHIPASSLSGTAESYANYGFDIKCLNGLTAIIPAVHSVASYSRLGSRASTEPAEDTSDDQPVKASTATSSKAKRQIANLDTLSHDALGMEDTVIARVLYVNHWQKTIFVSILSHVVKWKGPQGQPHRQVSNALKTFGKVMRSIPGHGVVFSLSRIRNEAQLASGTSPETLSFTDSDIGFCESSHLSDEVKTAGNSTGAARVSSSAQLALKFTSGSVHSVIELGFDFLTRFVRLNSRESLQNETLLSPFQLSGGTSVKGVITNVGPTGVNVRLSKLVQGKVPLEHLTDVPLSAVPDRFSVGTSLKLRVLRFDYAHNVLLLTAKRGLRKDPLPLTEFGHLSIGKEFCGYISRVPRPTGGERVSVCFYNDLHTTLDSYELAEAERLSLDLSHGSVVRVVVTRVDRRRHCFYVTLSPDKMASLKALASARSKRRRDERRAACKKAFTNYISSRKRRQTSS</sequence>
<feature type="compositionally biased region" description="Basic and acidic residues" evidence="1">
    <location>
        <begin position="213"/>
        <end position="223"/>
    </location>
</feature>
<protein>
    <submittedName>
        <fullName evidence="3">Pre-rRNA processing factor, putative</fullName>
    </submittedName>
</protein>
<evidence type="ECO:0000313" key="3">
    <source>
        <dbReference type="EMBL" id="GFE53713.1"/>
    </source>
</evidence>
<feature type="domain" description="S1 motif" evidence="2">
    <location>
        <begin position="67"/>
        <end position="141"/>
    </location>
</feature>
<keyword evidence="4" id="KW-1185">Reference proteome</keyword>
<evidence type="ECO:0000259" key="2">
    <source>
        <dbReference type="PROSITE" id="PS50126"/>
    </source>
</evidence>
<dbReference type="GO" id="GO:0003723">
    <property type="term" value="F:RNA binding"/>
    <property type="evidence" value="ECO:0007669"/>
    <property type="project" value="TreeGrafter"/>
</dbReference>
<feature type="region of interest" description="Disordered" evidence="1">
    <location>
        <begin position="1"/>
        <end position="56"/>
    </location>
</feature>
<dbReference type="SMART" id="SM00316">
    <property type="entry name" value="S1"/>
    <property type="match status" value="3"/>
</dbReference>
<dbReference type="GO" id="GO:0032040">
    <property type="term" value="C:small-subunit processome"/>
    <property type="evidence" value="ECO:0007669"/>
    <property type="project" value="TreeGrafter"/>
</dbReference>
<organism evidence="3 4">
    <name type="scientific">Babesia ovis</name>
    <dbReference type="NCBI Taxonomy" id="5869"/>
    <lineage>
        <taxon>Eukaryota</taxon>
        <taxon>Sar</taxon>
        <taxon>Alveolata</taxon>
        <taxon>Apicomplexa</taxon>
        <taxon>Aconoidasida</taxon>
        <taxon>Piroplasmida</taxon>
        <taxon>Babesiidae</taxon>
        <taxon>Babesia</taxon>
    </lineage>
</organism>
<name>A0A9W5WUA4_BABOV</name>
<dbReference type="AlphaFoldDB" id="A0A9W5WUA4"/>
<feature type="compositionally biased region" description="Polar residues" evidence="1">
    <location>
        <begin position="29"/>
        <end position="56"/>
    </location>
</feature>
<feature type="domain" description="S1 motif" evidence="2">
    <location>
        <begin position="561"/>
        <end position="630"/>
    </location>
</feature>
<dbReference type="PANTHER" id="PTHR23270">
    <property type="entry name" value="PROGRAMMED CELL DEATH PROTEIN 11 PRE-RRNA PROCESSING PROTEIN RRP5"/>
    <property type="match status" value="1"/>
</dbReference>
<dbReference type="Gene3D" id="2.40.50.140">
    <property type="entry name" value="Nucleic acid-binding proteins"/>
    <property type="match status" value="3"/>
</dbReference>
<dbReference type="SUPFAM" id="SSF50249">
    <property type="entry name" value="Nucleic acid-binding proteins"/>
    <property type="match status" value="2"/>
</dbReference>
<dbReference type="PROSITE" id="PS50126">
    <property type="entry name" value="S1"/>
    <property type="match status" value="2"/>
</dbReference>
<dbReference type="InterPro" id="IPR012340">
    <property type="entry name" value="NA-bd_OB-fold"/>
</dbReference>
<dbReference type="GO" id="GO:0006364">
    <property type="term" value="P:rRNA processing"/>
    <property type="evidence" value="ECO:0007669"/>
    <property type="project" value="InterPro"/>
</dbReference>
<dbReference type="InterPro" id="IPR003029">
    <property type="entry name" value="S1_domain"/>
</dbReference>
<dbReference type="OrthoDB" id="412781at2759"/>
<accession>A0A9W5WUA4</accession>
<comment type="caution">
    <text evidence="3">The sequence shown here is derived from an EMBL/GenBank/DDBJ whole genome shotgun (WGS) entry which is preliminary data.</text>
</comment>
<feature type="region of interest" description="Disordered" evidence="1">
    <location>
        <begin position="357"/>
        <end position="378"/>
    </location>
</feature>
<dbReference type="Proteomes" id="UP001057455">
    <property type="component" value="Unassembled WGS sequence"/>
</dbReference>
<dbReference type="InterPro" id="IPR045209">
    <property type="entry name" value="Rrp5"/>
</dbReference>
<dbReference type="EMBL" id="BLIY01000007">
    <property type="protein sequence ID" value="GFE53713.1"/>
    <property type="molecule type" value="Genomic_DNA"/>
</dbReference>
<evidence type="ECO:0000313" key="4">
    <source>
        <dbReference type="Proteomes" id="UP001057455"/>
    </source>
</evidence>
<dbReference type="PANTHER" id="PTHR23270:SF10">
    <property type="entry name" value="PROTEIN RRP5 HOMOLOG"/>
    <property type="match status" value="1"/>
</dbReference>
<proteinExistence type="predicted"/>
<feature type="compositionally biased region" description="Basic and acidic residues" evidence="1">
    <location>
        <begin position="189"/>
        <end position="200"/>
    </location>
</feature>